<dbReference type="PROSITE" id="PS51257">
    <property type="entry name" value="PROKAR_LIPOPROTEIN"/>
    <property type="match status" value="1"/>
</dbReference>
<dbReference type="Pfam" id="PF10647">
    <property type="entry name" value="Gmad1"/>
    <property type="match status" value="1"/>
</dbReference>
<feature type="chain" id="PRO_5043347232" evidence="1">
    <location>
        <begin position="32"/>
        <end position="592"/>
    </location>
</feature>
<keyword evidence="1" id="KW-0732">Signal</keyword>
<dbReference type="EMBL" id="CP159218">
    <property type="protein sequence ID" value="XCG62786.1"/>
    <property type="molecule type" value="Genomic_DNA"/>
</dbReference>
<proteinExistence type="predicted"/>
<dbReference type="Pfam" id="PF10646">
    <property type="entry name" value="Germane"/>
    <property type="match status" value="1"/>
</dbReference>
<feature type="signal peptide" evidence="1">
    <location>
        <begin position="1"/>
        <end position="31"/>
    </location>
</feature>
<accession>A0AAU8DLZ4</accession>
<sequence>MSGARRWRIALAVVVGLLSASCSGIPSGGQAEVVRTVEGPQNPSQPLTPQSGQAPDQVIRGFIAASADNRSDQSQGKPFAAARPFLTARASEAWQPAKERIVVVGDDYALSQDKDDASTYTLVAQQVGVLAVDKSYTAAAAGVEALKIHVVEVDGEWRIDVPPTALVITTSDFSANYLERPVYFLNSTGTNLVPDLRYLPRSSTEAVRADRLVSMLLSGPSARLSSGVTSMLSGSVRLAANVVIDTGGVVRVDLTGVSLPTDLARQALAAQLAWTVRSEGTVAITVDGAPLDSAQPDQIYSSGTTASFDPDTTPAIGRTAARDPYYLDSDGRIVSLVDSKPMWGEWGTRGEVKSAAMSAATGAVAAVVQDGDSQQLRLGYPLEQAEAERTVLTASSLTQPTFDRFGNELWVVQDGQTDPQVIRLTISAQVSQQVVSVPGLDKLGKVTALQLSPDGVRVAVVASESLYIGTIERISQEGTTRVQVVGLTELSRALPGGVGAVVFRSAAELLVAAGPDRSHRPVSVSIDGREISPRTSSGIFDNVTALAIDDEHAYISFGSRIWRLSGSLTSGEWETPDPKIPAFVGTAPFLPN</sequence>
<evidence type="ECO:0000259" key="2">
    <source>
        <dbReference type="SMART" id="SM00909"/>
    </source>
</evidence>
<dbReference type="InterPro" id="IPR019606">
    <property type="entry name" value="GerMN"/>
</dbReference>
<dbReference type="SMART" id="SM00909">
    <property type="entry name" value="Germane"/>
    <property type="match status" value="1"/>
</dbReference>
<evidence type="ECO:0000313" key="3">
    <source>
        <dbReference type="EMBL" id="XCG62786.1"/>
    </source>
</evidence>
<organism evidence="3">
    <name type="scientific">Nakamurella sp. A5-74</name>
    <dbReference type="NCBI Taxonomy" id="3158264"/>
    <lineage>
        <taxon>Bacteria</taxon>
        <taxon>Bacillati</taxon>
        <taxon>Actinomycetota</taxon>
        <taxon>Actinomycetes</taxon>
        <taxon>Nakamurellales</taxon>
        <taxon>Nakamurellaceae</taxon>
        <taxon>Nakamurella</taxon>
    </lineage>
</organism>
<dbReference type="InterPro" id="IPR018910">
    <property type="entry name" value="LpqB_C"/>
</dbReference>
<name>A0AAU8DLZ4_9ACTN</name>
<dbReference type="Pfam" id="PF25976">
    <property type="entry name" value="LpqB_N"/>
    <property type="match status" value="1"/>
</dbReference>
<dbReference type="SUPFAM" id="SSF63825">
    <property type="entry name" value="YWTD domain"/>
    <property type="match status" value="1"/>
</dbReference>
<reference evidence="3" key="1">
    <citation type="submission" date="2024-05" db="EMBL/GenBank/DDBJ databases">
        <authorList>
            <person name="Cai S.Y."/>
            <person name="Jin L.M."/>
            <person name="Li H.R."/>
        </authorList>
    </citation>
    <scope>NUCLEOTIDE SEQUENCE</scope>
    <source>
        <strain evidence="3">A5-74</strain>
    </source>
</reference>
<protein>
    <submittedName>
        <fullName evidence="3">LpqB family beta-propeller domain-containing protein</fullName>
    </submittedName>
</protein>
<gene>
    <name evidence="3" type="ORF">ABLG96_16390</name>
</gene>
<dbReference type="InterPro" id="IPR059026">
    <property type="entry name" value="LpqB_N"/>
</dbReference>
<evidence type="ECO:0000256" key="1">
    <source>
        <dbReference type="SAM" id="SignalP"/>
    </source>
</evidence>
<dbReference type="RefSeq" id="WP_353648401.1">
    <property type="nucleotide sequence ID" value="NZ_CP159218.1"/>
</dbReference>
<dbReference type="AlphaFoldDB" id="A0AAU8DLZ4"/>
<feature type="domain" description="GerMN" evidence="2">
    <location>
        <begin position="209"/>
        <end position="295"/>
    </location>
</feature>